<reference evidence="17" key="1">
    <citation type="submission" date="2024-07" db="EMBL/GenBank/DDBJ databases">
        <authorList>
            <person name="Yu S.T."/>
        </authorList>
    </citation>
    <scope>NUCLEOTIDE SEQUENCE</scope>
    <source>
        <strain evidence="17">R21</strain>
    </source>
</reference>
<evidence type="ECO:0000256" key="5">
    <source>
        <dbReference type="ARBA" id="ARBA00017273"/>
    </source>
</evidence>
<evidence type="ECO:0000256" key="10">
    <source>
        <dbReference type="ARBA" id="ARBA00022705"/>
    </source>
</evidence>
<dbReference type="InterPro" id="IPR004365">
    <property type="entry name" value="NA-bd_OB_tRNA"/>
</dbReference>
<evidence type="ECO:0000313" key="17">
    <source>
        <dbReference type="EMBL" id="XDQ29665.1"/>
    </source>
</evidence>
<dbReference type="GO" id="GO:0003887">
    <property type="term" value="F:DNA-directed DNA polymerase activity"/>
    <property type="evidence" value="ECO:0007669"/>
    <property type="project" value="UniProtKB-KW"/>
</dbReference>
<dbReference type="EC" id="2.7.7.7" evidence="4"/>
<dbReference type="GO" id="GO:0008408">
    <property type="term" value="F:3'-5' exonuclease activity"/>
    <property type="evidence" value="ECO:0007669"/>
    <property type="project" value="InterPro"/>
</dbReference>
<keyword evidence="10" id="KW-0235">DNA replication</keyword>
<keyword evidence="12" id="KW-0239">DNA-directed DNA polymerase</keyword>
<dbReference type="GO" id="GO:0006281">
    <property type="term" value="P:DNA repair"/>
    <property type="evidence" value="ECO:0007669"/>
    <property type="project" value="UniProtKB-KW"/>
</dbReference>
<dbReference type="Pfam" id="PF07733">
    <property type="entry name" value="DNA_pol3_alpha"/>
    <property type="match status" value="1"/>
</dbReference>
<evidence type="ECO:0000256" key="3">
    <source>
        <dbReference type="ARBA" id="ARBA00009496"/>
    </source>
</evidence>
<dbReference type="InterPro" id="IPR041931">
    <property type="entry name" value="DNA_pol3_alpha_thumb_dom"/>
</dbReference>
<dbReference type="Pfam" id="PF14579">
    <property type="entry name" value="HHH_6"/>
    <property type="match status" value="1"/>
</dbReference>
<evidence type="ECO:0000256" key="13">
    <source>
        <dbReference type="ARBA" id="ARBA00023204"/>
    </source>
</evidence>
<feature type="domain" description="Polymerase/histidinol phosphatase N-terminal" evidence="16">
    <location>
        <begin position="5"/>
        <end position="72"/>
    </location>
</feature>
<dbReference type="InterPro" id="IPR040982">
    <property type="entry name" value="DNA_pol3_finger"/>
</dbReference>
<gene>
    <name evidence="17" type="ORF">AB5J56_35400</name>
</gene>
<dbReference type="Gene3D" id="3.20.20.140">
    <property type="entry name" value="Metal-dependent hydrolases"/>
    <property type="match status" value="1"/>
</dbReference>
<dbReference type="InterPro" id="IPR003141">
    <property type="entry name" value="Pol/His_phosphatase_N"/>
</dbReference>
<sequence length="1157" mass="125049">MPGFTHLHTASGFSLRYGASHPERLAERASERGMDALALTDRDTLAGAVRFAKACAKAGIRPLFGVELAVGSVEPAGSVGSAASVASVGESDRSVRRRAPVRGGAFIDESTPRVTFLARDGAAGWADLCRIVTASHADEGPPLLPGSENHADGLTVLLGPSSDVGRALAAGRPDRAAKLLTPWREIYGDALRLEAVWHGRTGTGPGSLRLAARTVGFAAEQRVRPVLGNAVRYADSGMGPVADVLDAARRLVPVDPRRELDSGEAWLKDAGAMLGAAERIVEAAGFRRDTAYRLLEQTEATAAECLVDPEDDLGIGTVHFPEPHLVGAGRRTAQRALASRAVAGMVLRGYTGRRAYWERMHRELDVIAHHDFASYFLTVAQVVDDVREMGIRVAARGSGAGSLVNHLLGIAHADPVEHGLLMERFLSERRSVLPDIDIDVESARRLEVYRAIIGRFGTERVATVAMPETYRVRHAIRDVGAALSMDPADIDRIAKSFPHIRARDARAAMEELPELRELAGEKERYGKLWELVESLDALPRGVAMHPCGVLLSDASLLARTPVMPTSGEGFPMSQFDKEDVEDLGLLKLDVLGVRMQSAMAHAVAEVKRATGTSLDLDAVEPGDPATYELIRSTETLGCFQIESPGQRDLVGRLQPATFHDLVVDISLFRPGPVAADMVRPFIAARHGRAPIRYPHRDLEGPLRETYGVVVFHEQIIDIVDIMTGCGRAEADRVRRGLSDPESQGRIRFWFAQHAAAKGYDAEIIARTWEIVEAFGSYGFCKAHAVAFAVPTYQSAWLKAHHPAAFYAGLLTHDPGMYPKRLLLADARRRGVPVLPLDVNRSAVAHRIELVSESAPSPGRWGVRLALCDVHGISEAEAVRIADGQPYASLLDFWERARPSRPLAQRLAQVGALDAFGANRRDLQLHLTELHRGARGARGGQLPLSGGRKTASAGLPDLSSAEKLSAELGVLSMDASRNLMDDHREFLDELGVVTARRLREARHGETVLVAGAKAATQTPPIRSGKRVIFSTLDDGTGLVDLAFFDDSHDACAHTVFHSWLLLVRGVVQRRGPRSLSVVGAAAWNLAELVELRAEGGIDLVAARLAEPVPEPEQGEAKESRQIRMSTGYVMHPWADLRPAGEGPSGGKKLWHQSPGSAG</sequence>
<comment type="similarity">
    <text evidence="2">Belongs to the DNA polymerase type-C family. DnaE2 subfamily.</text>
</comment>
<dbReference type="InterPro" id="IPR011708">
    <property type="entry name" value="DNA_pol3_alpha_NTPase_dom"/>
</dbReference>
<dbReference type="PANTHER" id="PTHR32294:SF4">
    <property type="entry name" value="ERROR-PRONE DNA POLYMERASE"/>
    <property type="match status" value="1"/>
</dbReference>
<evidence type="ECO:0000256" key="6">
    <source>
        <dbReference type="ARBA" id="ARBA00019114"/>
    </source>
</evidence>
<feature type="region of interest" description="Disordered" evidence="15">
    <location>
        <begin position="935"/>
        <end position="954"/>
    </location>
</feature>
<proteinExistence type="inferred from homology"/>
<keyword evidence="13" id="KW-0234">DNA repair</keyword>
<evidence type="ECO:0000256" key="12">
    <source>
        <dbReference type="ARBA" id="ARBA00022932"/>
    </source>
</evidence>
<accession>A0AB39PG07</accession>
<organism evidence="17">
    <name type="scientific">Streptomyces sp. R21</name>
    <dbReference type="NCBI Taxonomy" id="3238627"/>
    <lineage>
        <taxon>Bacteria</taxon>
        <taxon>Bacillati</taxon>
        <taxon>Actinomycetota</taxon>
        <taxon>Actinomycetes</taxon>
        <taxon>Kitasatosporales</taxon>
        <taxon>Streptomycetaceae</taxon>
        <taxon>Streptomyces</taxon>
    </lineage>
</organism>
<comment type="similarity">
    <text evidence="3">Belongs to the DNA polymerase type-C family. DnaE subfamily.</text>
</comment>
<protein>
    <recommendedName>
        <fullName evidence="6">DNA polymerase III subunit alpha</fullName>
        <ecNumber evidence="4">2.7.7.7</ecNumber>
    </recommendedName>
    <alternativeName>
        <fullName evidence="5">Error-prone DNA polymerase</fullName>
    </alternativeName>
</protein>
<dbReference type="InterPro" id="IPR004013">
    <property type="entry name" value="PHP_dom"/>
</dbReference>
<dbReference type="NCBIfam" id="TIGR00594">
    <property type="entry name" value="polc"/>
    <property type="match status" value="1"/>
</dbReference>
<name>A0AB39PG07_9ACTN</name>
<dbReference type="GO" id="GO:0003676">
    <property type="term" value="F:nucleic acid binding"/>
    <property type="evidence" value="ECO:0007669"/>
    <property type="project" value="InterPro"/>
</dbReference>
<dbReference type="SMART" id="SM00481">
    <property type="entry name" value="POLIIIAc"/>
    <property type="match status" value="1"/>
</dbReference>
<dbReference type="GO" id="GO:0005737">
    <property type="term" value="C:cytoplasm"/>
    <property type="evidence" value="ECO:0007669"/>
    <property type="project" value="UniProtKB-SubCell"/>
</dbReference>
<dbReference type="InterPro" id="IPR016195">
    <property type="entry name" value="Pol/histidinol_Pase-like"/>
</dbReference>
<dbReference type="InterPro" id="IPR004805">
    <property type="entry name" value="DnaE2/DnaE/PolC"/>
</dbReference>
<keyword evidence="9 17" id="KW-0548">Nucleotidyltransferase</keyword>
<dbReference type="AlphaFoldDB" id="A0AB39PG07"/>
<dbReference type="Pfam" id="PF01336">
    <property type="entry name" value="tRNA_anti-codon"/>
    <property type="match status" value="1"/>
</dbReference>
<evidence type="ECO:0000259" key="16">
    <source>
        <dbReference type="SMART" id="SM00481"/>
    </source>
</evidence>
<feature type="region of interest" description="Disordered" evidence="15">
    <location>
        <begin position="1133"/>
        <end position="1157"/>
    </location>
</feature>
<dbReference type="GO" id="GO:0006260">
    <property type="term" value="P:DNA replication"/>
    <property type="evidence" value="ECO:0007669"/>
    <property type="project" value="UniProtKB-KW"/>
</dbReference>
<evidence type="ECO:0000256" key="11">
    <source>
        <dbReference type="ARBA" id="ARBA00022763"/>
    </source>
</evidence>
<dbReference type="Pfam" id="PF17657">
    <property type="entry name" value="DNA_pol3_finger"/>
    <property type="match status" value="1"/>
</dbReference>
<evidence type="ECO:0000256" key="14">
    <source>
        <dbReference type="ARBA" id="ARBA00049244"/>
    </source>
</evidence>
<evidence type="ECO:0000256" key="1">
    <source>
        <dbReference type="ARBA" id="ARBA00004496"/>
    </source>
</evidence>
<evidence type="ECO:0000256" key="8">
    <source>
        <dbReference type="ARBA" id="ARBA00022679"/>
    </source>
</evidence>
<dbReference type="InterPro" id="IPR029460">
    <property type="entry name" value="DNAPol_HHH"/>
</dbReference>
<comment type="catalytic activity">
    <reaction evidence="14">
        <text>DNA(n) + a 2'-deoxyribonucleoside 5'-triphosphate = DNA(n+1) + diphosphate</text>
        <dbReference type="Rhea" id="RHEA:22508"/>
        <dbReference type="Rhea" id="RHEA-COMP:17339"/>
        <dbReference type="Rhea" id="RHEA-COMP:17340"/>
        <dbReference type="ChEBI" id="CHEBI:33019"/>
        <dbReference type="ChEBI" id="CHEBI:61560"/>
        <dbReference type="ChEBI" id="CHEBI:173112"/>
        <dbReference type="EC" id="2.7.7.7"/>
    </reaction>
</comment>
<dbReference type="SUPFAM" id="SSF89550">
    <property type="entry name" value="PHP domain-like"/>
    <property type="match status" value="1"/>
</dbReference>
<evidence type="ECO:0000256" key="15">
    <source>
        <dbReference type="SAM" id="MobiDB-lite"/>
    </source>
</evidence>
<dbReference type="EMBL" id="CP163435">
    <property type="protein sequence ID" value="XDQ29665.1"/>
    <property type="molecule type" value="Genomic_DNA"/>
</dbReference>
<dbReference type="Gene3D" id="1.10.10.1600">
    <property type="entry name" value="Bacterial DNA polymerase III alpha subunit, thumb domain"/>
    <property type="match status" value="1"/>
</dbReference>
<dbReference type="Pfam" id="PF02811">
    <property type="entry name" value="PHP"/>
    <property type="match status" value="1"/>
</dbReference>
<keyword evidence="8 17" id="KW-0808">Transferase</keyword>
<comment type="subcellular location">
    <subcellularLocation>
        <location evidence="1">Cytoplasm</location>
    </subcellularLocation>
</comment>
<dbReference type="PANTHER" id="PTHR32294">
    <property type="entry name" value="DNA POLYMERASE III SUBUNIT ALPHA"/>
    <property type="match status" value="1"/>
</dbReference>
<keyword evidence="11" id="KW-0227">DNA damage</keyword>
<evidence type="ECO:0000256" key="4">
    <source>
        <dbReference type="ARBA" id="ARBA00012417"/>
    </source>
</evidence>
<dbReference type="CDD" id="cd04485">
    <property type="entry name" value="DnaE_OBF"/>
    <property type="match status" value="1"/>
</dbReference>
<evidence type="ECO:0000256" key="9">
    <source>
        <dbReference type="ARBA" id="ARBA00022695"/>
    </source>
</evidence>
<dbReference type="CDD" id="cd07431">
    <property type="entry name" value="PHP_PolIIIA"/>
    <property type="match status" value="1"/>
</dbReference>
<keyword evidence="7" id="KW-0963">Cytoplasm</keyword>
<evidence type="ECO:0000256" key="2">
    <source>
        <dbReference type="ARBA" id="ARBA00007391"/>
    </source>
</evidence>
<dbReference type="RefSeq" id="WP_369238889.1">
    <property type="nucleotide sequence ID" value="NZ_CP163435.1"/>
</dbReference>
<evidence type="ECO:0000256" key="7">
    <source>
        <dbReference type="ARBA" id="ARBA00022490"/>
    </source>
</evidence>